<evidence type="ECO:0000313" key="8">
    <source>
        <dbReference type="Proteomes" id="UP000823982"/>
    </source>
</evidence>
<dbReference type="AlphaFoldDB" id="A0A9D1JHX7"/>
<gene>
    <name evidence="7" type="ORF">IAD01_05790</name>
</gene>
<evidence type="ECO:0000313" key="7">
    <source>
        <dbReference type="EMBL" id="HIS24897.1"/>
    </source>
</evidence>
<evidence type="ECO:0000259" key="5">
    <source>
        <dbReference type="Pfam" id="PF07532"/>
    </source>
</evidence>
<dbReference type="Pfam" id="PF04616">
    <property type="entry name" value="Glyco_hydro_43"/>
    <property type="match status" value="1"/>
</dbReference>
<dbReference type="SUPFAM" id="SSF49899">
    <property type="entry name" value="Concanavalin A-like lectins/glucanases"/>
    <property type="match status" value="1"/>
</dbReference>
<dbReference type="Pfam" id="PF07532">
    <property type="entry name" value="Big_4"/>
    <property type="match status" value="1"/>
</dbReference>
<keyword evidence="3" id="KW-0378">Hydrolase</keyword>
<dbReference type="GO" id="GO:0004553">
    <property type="term" value="F:hydrolase activity, hydrolyzing O-glycosyl compounds"/>
    <property type="evidence" value="ECO:0007669"/>
    <property type="project" value="InterPro"/>
</dbReference>
<organism evidence="7 8">
    <name type="scientific">Candidatus Faeciplasma gallinarum</name>
    <dbReference type="NCBI Taxonomy" id="2840799"/>
    <lineage>
        <taxon>Bacteria</taxon>
        <taxon>Bacillati</taxon>
        <taxon>Bacillota</taxon>
        <taxon>Clostridia</taxon>
        <taxon>Eubacteriales</taxon>
        <taxon>Oscillospiraceae</taxon>
        <taxon>Oscillospiraceae incertae sedis</taxon>
        <taxon>Candidatus Faeciplasma</taxon>
    </lineage>
</organism>
<evidence type="ECO:0000256" key="2">
    <source>
        <dbReference type="ARBA" id="ARBA00022729"/>
    </source>
</evidence>
<sequence>MKKKLIITLAAVFAAVLVIGAVVAAVLLFGGDTILHYDFDSDAGKLSERLKGGASIVEGAGIDGAGLVLDGSSGYLELPSGILRDEMSLVVWLKRDSCSGYERLFDFGSGSDNYFAYAPTFGSVVLSVNGDDKWTSLPIDKTVDEWQMFAMVADNNTYTFYIDGEQIGDPFVADYTLSQVGDDENYIGYSRRDDPYLCGTIDDLTIYKGALSGGEVLKMYEDALVKQRLIEDANALAMPQYTYGDLTLDTTGGVNGFEISWRSSDKGVLSEQGKVSPKNSDKSVTLTAVISDPDTGISYERDFTVTVVASGASGRLNFVKNMLDVGIEYITSDISLASEIDGVQISWDGGGYLSADGRIMRPESDTQFTLTATLSYEGETAQKEFELVAVAKTYAYLATYISVYEYNTGVEFAEYPSHDYTGNARTDVMFYAVSTDGENFEGINNDRAVLYPRSDNCVMGVPFEYKFGSPMLFRKPDGSYGLVAANDNTTSQVLIYDTADLINFENQREIDLGRLVCDPWIRYDNESGLYTLSFESDDGSYACTSGDLITFSEPYACEYEKPAFEGNLPVYASSADAALFELTYDEYDRLMKKYGGLYSVSVDYTDEMTASVGKSITLPETATVNYNDGSTKDMGIIWDAEAAGLDLDNPQAGTYTVTGKINRPVYVSPLAECRADPYVVYNEEDGMYYFTSSYMQADLQNAYAYVIIRRAPTINELKDAEEVIIWDSSRGQADAWYWAPELHYMGGQWRIILLSTWEDSGWEATLLSCKEGGDLLDPNNWEATGKIGADKNGMKPGAFDTTYFEYDGKCYYVTPSGNNIWIAQIDPDNLLDLSQTEFIKIGGASYAWEYNNGYPGTACDHQFVNEGSSVMIHDGKIYITYAGSTIDMHYCIGLLYADLEDDLLDPDSWHKYPLPLLVTADLTTTIKEPVLDENGDTAEEGEYEGSFGPGHNSVTVDENGNPVVIYHARVWGENYVSSGEKYGLGDPGRHAFAHSINFDADGIPVMNMTAEQELSSELETVTITVTVE</sequence>
<proteinExistence type="inferred from homology"/>
<comment type="caution">
    <text evidence="7">The sequence shown here is derived from an EMBL/GenBank/DDBJ whole genome shotgun (WGS) entry which is preliminary data.</text>
</comment>
<evidence type="ECO:0000256" key="1">
    <source>
        <dbReference type="ARBA" id="ARBA00009865"/>
    </source>
</evidence>
<dbReference type="InterPro" id="IPR006710">
    <property type="entry name" value="Glyco_hydro_43"/>
</dbReference>
<dbReference type="GO" id="GO:0005975">
    <property type="term" value="P:carbohydrate metabolic process"/>
    <property type="evidence" value="ECO:0007669"/>
    <property type="project" value="InterPro"/>
</dbReference>
<comment type="similarity">
    <text evidence="1">Belongs to the glycosyl hydrolase 43 family.</text>
</comment>
<keyword evidence="2" id="KW-0732">Signal</keyword>
<dbReference type="Gene3D" id="2.115.10.20">
    <property type="entry name" value="Glycosyl hydrolase domain, family 43"/>
    <property type="match status" value="2"/>
</dbReference>
<evidence type="ECO:0000259" key="6">
    <source>
        <dbReference type="Pfam" id="PF20578"/>
    </source>
</evidence>
<reference evidence="7" key="1">
    <citation type="submission" date="2020-10" db="EMBL/GenBank/DDBJ databases">
        <authorList>
            <person name="Gilroy R."/>
        </authorList>
    </citation>
    <scope>NUCLEOTIDE SEQUENCE</scope>
    <source>
        <strain evidence="7">CHK157-1446</strain>
    </source>
</reference>
<dbReference type="EMBL" id="DVIR01000056">
    <property type="protein sequence ID" value="HIS24897.1"/>
    <property type="molecule type" value="Genomic_DNA"/>
</dbReference>
<dbReference type="InterPro" id="IPR013320">
    <property type="entry name" value="ConA-like_dom_sf"/>
</dbReference>
<dbReference type="Proteomes" id="UP000823982">
    <property type="component" value="Unassembled WGS sequence"/>
</dbReference>
<keyword evidence="4" id="KW-0326">Glycosidase</keyword>
<dbReference type="InterPro" id="IPR023296">
    <property type="entry name" value="Glyco_hydro_beta-prop_sf"/>
</dbReference>
<dbReference type="Gene3D" id="2.60.120.200">
    <property type="match status" value="1"/>
</dbReference>
<dbReference type="Pfam" id="PF13385">
    <property type="entry name" value="Laminin_G_3"/>
    <property type="match status" value="1"/>
</dbReference>
<name>A0A9D1JHX7_9FIRM</name>
<dbReference type="InterPro" id="IPR046780">
    <property type="entry name" value="aBig_2"/>
</dbReference>
<protein>
    <submittedName>
        <fullName evidence="7">Family 43 glycosylhydrolase</fullName>
    </submittedName>
</protein>
<dbReference type="Pfam" id="PF20578">
    <property type="entry name" value="aBig_2"/>
    <property type="match status" value="1"/>
</dbReference>
<evidence type="ECO:0000256" key="4">
    <source>
        <dbReference type="ARBA" id="ARBA00023295"/>
    </source>
</evidence>
<feature type="domain" description="Atrophied bacterial Ig" evidence="6">
    <location>
        <begin position="244"/>
        <end position="309"/>
    </location>
</feature>
<dbReference type="InterPro" id="IPR011081">
    <property type="entry name" value="Big_4"/>
</dbReference>
<evidence type="ECO:0000256" key="3">
    <source>
        <dbReference type="ARBA" id="ARBA00022801"/>
    </source>
</evidence>
<dbReference type="PANTHER" id="PTHR43817">
    <property type="entry name" value="GLYCOSYL HYDROLASE"/>
    <property type="match status" value="1"/>
</dbReference>
<feature type="domain" description="Bacterial Ig-like" evidence="5">
    <location>
        <begin position="609"/>
        <end position="662"/>
    </location>
</feature>
<reference evidence="7" key="2">
    <citation type="journal article" date="2021" name="PeerJ">
        <title>Extensive microbial diversity within the chicken gut microbiome revealed by metagenomics and culture.</title>
        <authorList>
            <person name="Gilroy R."/>
            <person name="Ravi A."/>
            <person name="Getino M."/>
            <person name="Pursley I."/>
            <person name="Horton D.L."/>
            <person name="Alikhan N.F."/>
            <person name="Baker D."/>
            <person name="Gharbi K."/>
            <person name="Hall N."/>
            <person name="Watson M."/>
            <person name="Adriaenssens E.M."/>
            <person name="Foster-Nyarko E."/>
            <person name="Jarju S."/>
            <person name="Secka A."/>
            <person name="Antonio M."/>
            <person name="Oren A."/>
            <person name="Chaudhuri R.R."/>
            <person name="La Ragione R."/>
            <person name="Hildebrand F."/>
            <person name="Pallen M.J."/>
        </authorList>
    </citation>
    <scope>NUCLEOTIDE SEQUENCE</scope>
    <source>
        <strain evidence="7">CHK157-1446</strain>
    </source>
</reference>
<accession>A0A9D1JHX7</accession>
<dbReference type="SUPFAM" id="SSF75005">
    <property type="entry name" value="Arabinanase/levansucrase/invertase"/>
    <property type="match status" value="2"/>
</dbReference>
<dbReference type="PANTHER" id="PTHR43817:SF1">
    <property type="entry name" value="HYDROLASE, FAMILY 43, PUTATIVE (AFU_ORTHOLOGUE AFUA_3G01660)-RELATED"/>
    <property type="match status" value="1"/>
</dbReference>